<dbReference type="InterPro" id="IPR029058">
    <property type="entry name" value="AB_hydrolase_fold"/>
</dbReference>
<feature type="compositionally biased region" description="Low complexity" evidence="1">
    <location>
        <begin position="80"/>
        <end position="107"/>
    </location>
</feature>
<reference evidence="3 4" key="1">
    <citation type="submission" date="2023-05" db="EMBL/GenBank/DDBJ databases">
        <title>A 100% complete, gapless, phased diploid assembly of the Scenedesmus obliquus UTEX 3031 genome.</title>
        <authorList>
            <person name="Biondi T.C."/>
            <person name="Hanschen E.R."/>
            <person name="Kwon T."/>
            <person name="Eng W."/>
            <person name="Kruse C.P.S."/>
            <person name="Koehler S.I."/>
            <person name="Kunde Y."/>
            <person name="Gleasner C.D."/>
            <person name="You Mak K.T."/>
            <person name="Polle J."/>
            <person name="Hovde B.T."/>
            <person name="Starkenburg S.R."/>
        </authorList>
    </citation>
    <scope>NUCLEOTIDE SEQUENCE [LARGE SCALE GENOMIC DNA]</scope>
    <source>
        <strain evidence="3 4">DOE0152z</strain>
    </source>
</reference>
<proteinExistence type="predicted"/>
<dbReference type="InterPro" id="IPR017395">
    <property type="entry name" value="Chlorophyllase-like"/>
</dbReference>
<feature type="compositionally biased region" description="Low complexity" evidence="1">
    <location>
        <begin position="10"/>
        <end position="23"/>
    </location>
</feature>
<evidence type="ECO:0000313" key="4">
    <source>
        <dbReference type="Proteomes" id="UP001244341"/>
    </source>
</evidence>
<feature type="region of interest" description="Disordered" evidence="1">
    <location>
        <begin position="624"/>
        <end position="655"/>
    </location>
</feature>
<organism evidence="3 4">
    <name type="scientific">Tetradesmus obliquus</name>
    <name type="common">Green alga</name>
    <name type="synonym">Acutodesmus obliquus</name>
    <dbReference type="NCBI Taxonomy" id="3088"/>
    <lineage>
        <taxon>Eukaryota</taxon>
        <taxon>Viridiplantae</taxon>
        <taxon>Chlorophyta</taxon>
        <taxon>core chlorophytes</taxon>
        <taxon>Chlorophyceae</taxon>
        <taxon>CS clade</taxon>
        <taxon>Sphaeropleales</taxon>
        <taxon>Scenedesmaceae</taxon>
        <taxon>Tetradesmus</taxon>
    </lineage>
</organism>
<dbReference type="Gene3D" id="1.10.510.10">
    <property type="entry name" value="Transferase(Phosphotransferase) domain 1"/>
    <property type="match status" value="2"/>
</dbReference>
<dbReference type="InterPro" id="IPR000719">
    <property type="entry name" value="Prot_kinase_dom"/>
</dbReference>
<dbReference type="PANTHER" id="PTHR33428">
    <property type="entry name" value="CHLOROPHYLLASE-2, CHLOROPLASTIC"/>
    <property type="match status" value="1"/>
</dbReference>
<feature type="region of interest" description="Disordered" evidence="1">
    <location>
        <begin position="1"/>
        <end position="23"/>
    </location>
</feature>
<evidence type="ECO:0000313" key="3">
    <source>
        <dbReference type="EMBL" id="WIA17944.1"/>
    </source>
</evidence>
<keyword evidence="4" id="KW-1185">Reference proteome</keyword>
<dbReference type="Pfam" id="PF00069">
    <property type="entry name" value="Pkinase"/>
    <property type="match status" value="1"/>
</dbReference>
<dbReference type="PANTHER" id="PTHR33428:SF14">
    <property type="entry name" value="CARBOXYLESTERASE TYPE B DOMAIN-CONTAINING PROTEIN"/>
    <property type="match status" value="1"/>
</dbReference>
<dbReference type="Gene3D" id="3.40.50.1820">
    <property type="entry name" value="alpha/beta hydrolase"/>
    <property type="match status" value="1"/>
</dbReference>
<dbReference type="Pfam" id="PF07224">
    <property type="entry name" value="Chlorophyllase"/>
    <property type="match status" value="1"/>
</dbReference>
<gene>
    <name evidence="3" type="ORF">OEZ85_009436</name>
</gene>
<sequence length="655" mass="69446">MADAPLQQYLSAPQLQQRSSSPSRARCRLLASGASCPQPGQQQQLTMEHLEIVRPLACSHSCFVSIVKVPDANSSTNQLAGSTAEPAGDAAAPTATASAADSSSAPSCKQGVAKSYRKAKLDEDETRQVELEIKLHRQLSALSPHVVPFWAALDSRDSTTILTAHCEGDLRSTLEQAGGALSEAAVREQVAAPLLEVLVHMHRLGFVHRDIKPENLKQLQAGGTPAYTAPEVVQATFNNTPLEAAVGPQNDVWNLGVLVWEALAGRHPFGDHTTSPGAFIDTIHPRAHAAFNAFSDNGTFNPHLGASKRRAVAAAAQAGAGATCAPRFAQQQGPQPVTTLPVLKVPLGASPNDPSMPLELQLEVLTPQSGSACPVVIFTPGFLLNSSLYRSYAQRLASWGYTVLLWDLSDVLDDTLTVAYMKQVIDMCGSDPRLRQYCNCSKLLLMGHSRGAKLSCLIADQEPRVQGLCLIDPVDNSSFGPQGVGYPSSLPSLQAAASSRQLPVLVIGAALNTDVVPPEANWRRFVAAAAAGRAPVWEVVLKGASHLQFLDKQQPLFALFSNNGPTPDEVVRQIVQTCMVAFAQLALCPSTPYNSAQVQTLLAEESEALKRLAPLDCSFQNMNQLRTAAPPPPPGAAAASNGGSSSSSSRACYSS</sequence>
<dbReference type="InterPro" id="IPR011009">
    <property type="entry name" value="Kinase-like_dom_sf"/>
</dbReference>
<dbReference type="SMART" id="SM00220">
    <property type="entry name" value="S_TKc"/>
    <property type="match status" value="1"/>
</dbReference>
<dbReference type="EMBL" id="CP126216">
    <property type="protein sequence ID" value="WIA17944.1"/>
    <property type="molecule type" value="Genomic_DNA"/>
</dbReference>
<evidence type="ECO:0000256" key="1">
    <source>
        <dbReference type="SAM" id="MobiDB-lite"/>
    </source>
</evidence>
<feature type="compositionally biased region" description="Low complexity" evidence="1">
    <location>
        <begin position="636"/>
        <end position="655"/>
    </location>
</feature>
<dbReference type="SUPFAM" id="SSF56112">
    <property type="entry name" value="Protein kinase-like (PK-like)"/>
    <property type="match status" value="1"/>
</dbReference>
<name>A0ABY8UA08_TETOB</name>
<protein>
    <recommendedName>
        <fullName evidence="2">Protein kinase domain-containing protein</fullName>
    </recommendedName>
</protein>
<feature type="domain" description="Protein kinase" evidence="2">
    <location>
        <begin position="81"/>
        <end position="328"/>
    </location>
</feature>
<dbReference type="Proteomes" id="UP001244341">
    <property type="component" value="Chromosome 9b"/>
</dbReference>
<evidence type="ECO:0000259" key="2">
    <source>
        <dbReference type="PROSITE" id="PS50011"/>
    </source>
</evidence>
<feature type="region of interest" description="Disordered" evidence="1">
    <location>
        <begin position="74"/>
        <end position="108"/>
    </location>
</feature>
<accession>A0ABY8UA08</accession>
<dbReference type="PROSITE" id="PS50011">
    <property type="entry name" value="PROTEIN_KINASE_DOM"/>
    <property type="match status" value="1"/>
</dbReference>
<dbReference type="SUPFAM" id="SSF53474">
    <property type="entry name" value="alpha/beta-Hydrolases"/>
    <property type="match status" value="1"/>
</dbReference>